<dbReference type="SUPFAM" id="SSF52821">
    <property type="entry name" value="Rhodanese/Cell cycle control phosphatase"/>
    <property type="match status" value="1"/>
</dbReference>
<dbReference type="PROSITE" id="PS50206">
    <property type="entry name" value="RHODANESE_3"/>
    <property type="match status" value="1"/>
</dbReference>
<proteinExistence type="predicted"/>
<evidence type="ECO:0000259" key="2">
    <source>
        <dbReference type="PROSITE" id="PS50206"/>
    </source>
</evidence>
<keyword evidence="4" id="KW-1185">Reference proteome</keyword>
<feature type="compositionally biased region" description="Pro residues" evidence="1">
    <location>
        <begin position="375"/>
        <end position="388"/>
    </location>
</feature>
<sequence>MESLSIGLSSSPPFINHRKTLKLISKSNFVPPKPLPNRITFFNSISHSINSHRTYFPLTKKTALMPQTHTENEESNQTSSTHISNLSTNHLIFQNVSSFQTFLRTQISFICVGLSFPLSCFASETTVSTEEVSNKINLEAIVVSVDDFFNRNPFFVAGVTFIWLVVIPLTQEYLQKYKFVSAIDAFRKLRDDPSTQLLDIRDKKSLGYLGSPNLKILNKGVVQVEFSEGDGEGFVKKVLEKFREPENTTICVLDNFDGDSMKVAELLVKNGFKEAYAIRGGIRGKKGWQAIQETLLPPSVHIYPSKKVKMSKQLETNGVVKQANEVNKKYSSVITPLEGRSEQMDNGYVNKSIKSTPLTNCARRSSSPYPNYPDMKPPSSPTPSKPQN</sequence>
<reference evidence="3 4" key="1">
    <citation type="submission" date="2024-02" db="EMBL/GenBank/DDBJ databases">
        <authorList>
            <person name="Vignale AGUSTIN F."/>
            <person name="Sosa J E."/>
            <person name="Modenutti C."/>
        </authorList>
    </citation>
    <scope>NUCLEOTIDE SEQUENCE [LARGE SCALE GENOMIC DNA]</scope>
</reference>
<dbReference type="EMBL" id="CAUOFW020000962">
    <property type="protein sequence ID" value="CAK9139447.1"/>
    <property type="molecule type" value="Genomic_DNA"/>
</dbReference>
<name>A0ABC8R3Z9_9AQUA</name>
<comment type="caution">
    <text evidence="3">The sequence shown here is derived from an EMBL/GenBank/DDBJ whole genome shotgun (WGS) entry which is preliminary data.</text>
</comment>
<evidence type="ECO:0000313" key="4">
    <source>
        <dbReference type="Proteomes" id="UP001642360"/>
    </source>
</evidence>
<feature type="compositionally biased region" description="Polar residues" evidence="1">
    <location>
        <begin position="352"/>
        <end position="369"/>
    </location>
</feature>
<accession>A0ABC8R3Z9</accession>
<feature type="region of interest" description="Disordered" evidence="1">
    <location>
        <begin position="345"/>
        <end position="388"/>
    </location>
</feature>
<evidence type="ECO:0000313" key="3">
    <source>
        <dbReference type="EMBL" id="CAK9139447.1"/>
    </source>
</evidence>
<gene>
    <name evidence="3" type="ORF">ILEXP_LOCUS6838</name>
</gene>
<dbReference type="Gene3D" id="3.40.250.10">
    <property type="entry name" value="Rhodanese-like domain"/>
    <property type="match status" value="1"/>
</dbReference>
<feature type="domain" description="Rhodanese" evidence="2">
    <location>
        <begin position="191"/>
        <end position="297"/>
    </location>
</feature>
<evidence type="ECO:0000256" key="1">
    <source>
        <dbReference type="SAM" id="MobiDB-lite"/>
    </source>
</evidence>
<dbReference type="PANTHER" id="PTHR47377:SF3">
    <property type="entry name" value="RHODANESE-LIKE DOMAIN-CONTAINING PROTEIN 4A, CHLOROPLASTIC"/>
    <property type="match status" value="1"/>
</dbReference>
<organism evidence="3 4">
    <name type="scientific">Ilex paraguariensis</name>
    <name type="common">yerba mate</name>
    <dbReference type="NCBI Taxonomy" id="185542"/>
    <lineage>
        <taxon>Eukaryota</taxon>
        <taxon>Viridiplantae</taxon>
        <taxon>Streptophyta</taxon>
        <taxon>Embryophyta</taxon>
        <taxon>Tracheophyta</taxon>
        <taxon>Spermatophyta</taxon>
        <taxon>Magnoliopsida</taxon>
        <taxon>eudicotyledons</taxon>
        <taxon>Gunneridae</taxon>
        <taxon>Pentapetalae</taxon>
        <taxon>asterids</taxon>
        <taxon>campanulids</taxon>
        <taxon>Aquifoliales</taxon>
        <taxon>Aquifoliaceae</taxon>
        <taxon>Ilex</taxon>
    </lineage>
</organism>
<dbReference type="AlphaFoldDB" id="A0ABC8R3Z9"/>
<protein>
    <recommendedName>
        <fullName evidence="2">Rhodanese domain-containing protein</fullName>
    </recommendedName>
</protein>
<dbReference type="InterPro" id="IPR001763">
    <property type="entry name" value="Rhodanese-like_dom"/>
</dbReference>
<dbReference type="PANTHER" id="PTHR47377">
    <property type="entry name" value="RHODANESE-LIKE DOMAIN-CONTAINING PROTEIN 4, CHLOROPLASTIC"/>
    <property type="match status" value="1"/>
</dbReference>
<dbReference type="Pfam" id="PF00581">
    <property type="entry name" value="Rhodanese"/>
    <property type="match status" value="1"/>
</dbReference>
<dbReference type="Proteomes" id="UP001642360">
    <property type="component" value="Unassembled WGS sequence"/>
</dbReference>
<dbReference type="CDD" id="cd00158">
    <property type="entry name" value="RHOD"/>
    <property type="match status" value="1"/>
</dbReference>
<dbReference type="InterPro" id="IPR044240">
    <property type="entry name" value="STR4-like"/>
</dbReference>
<dbReference type="InterPro" id="IPR036873">
    <property type="entry name" value="Rhodanese-like_dom_sf"/>
</dbReference>